<keyword evidence="7 9" id="KW-0472">Membrane</keyword>
<dbReference type="GO" id="GO:0005886">
    <property type="term" value="C:plasma membrane"/>
    <property type="evidence" value="ECO:0007669"/>
    <property type="project" value="UniProtKB-SubCell"/>
</dbReference>
<evidence type="ECO:0000256" key="5">
    <source>
        <dbReference type="ARBA" id="ARBA00022840"/>
    </source>
</evidence>
<evidence type="ECO:0000256" key="9">
    <source>
        <dbReference type="SAM" id="Phobius"/>
    </source>
</evidence>
<dbReference type="InterPro" id="IPR017871">
    <property type="entry name" value="ABC_transporter-like_CS"/>
</dbReference>
<dbReference type="InterPro" id="IPR003593">
    <property type="entry name" value="AAA+_ATPase"/>
</dbReference>
<evidence type="ECO:0000256" key="2">
    <source>
        <dbReference type="ARBA" id="ARBA00005417"/>
    </source>
</evidence>
<evidence type="ECO:0000256" key="7">
    <source>
        <dbReference type="ARBA" id="ARBA00023136"/>
    </source>
</evidence>
<feature type="domain" description="ABC transmembrane type-1" evidence="11">
    <location>
        <begin position="109"/>
        <end position="389"/>
    </location>
</feature>
<evidence type="ECO:0000313" key="12">
    <source>
        <dbReference type="EMBL" id="SNZ20889.1"/>
    </source>
</evidence>
<evidence type="ECO:0000256" key="4">
    <source>
        <dbReference type="ARBA" id="ARBA00022741"/>
    </source>
</evidence>
<dbReference type="PANTHER" id="PTHR43394">
    <property type="entry name" value="ATP-DEPENDENT PERMEASE MDL1, MITOCHONDRIAL"/>
    <property type="match status" value="1"/>
</dbReference>
<sequence length="676" mass="75641">MPILAKLCDIHVYANLSQLWEEFPSHQIGEEVSQVCDILDSCLILKRCQNLLFSTGSVLKPIFSIWIEVMFSFFEKLVNPFASGGLEQPPKSFWAFCWHYTKPVAPYMVVMSVLSAIIAVIEVKLYGYVGDLINWFSETERSQFFTEHGDALIWMGIVLLLIFPLLEFLWQFLFHQTIIGNYPMSIRWRVHRYLLRQSMTFYQDEFAGRVAQKLMQTALAVREVISRIADVFVFVSVYFVSALFLVGETQWQMAVPLFLWLLAYLATLTYFVPKLRDVSREQADARSTMMGNIVDAYSNISVVKLFSHAEREETYARQSMKGFMGTVYQQMRLVTKLQICLKVINQLLLAGTVAAAIYYWQGEMVGPGEIAVATGLVLRLRGMSEWILWEVGGLFENVGTVQDGIKTIAQPQIVLDKVDAKPLAVQQGEINFDQVSFNYGKDEPVIDGLSLTIKPGEKVGLVGRSGAGKSTLINLLLRFYDLDKGRISVDGQDVTALQQDSLRSQIGVVTQDTSLLHRSVLDNIVYGREGAELDEAVEAARRAQALDFIDSLVDAQGNKGFDAQVGERGVKLSGGQRQRIAIARVLLKNAPILILDEATSALDSEVEAAIQDSLDHLMDGKTVVAIAHRLSTIASMDRLIVMEDGKIIEQGSHEELLAQEGLYASLWQRQSGGFIG</sequence>
<organism evidence="12 13">
    <name type="scientific">Cohaesibacter gelatinilyticus</name>
    <dbReference type="NCBI Taxonomy" id="372072"/>
    <lineage>
        <taxon>Bacteria</taxon>
        <taxon>Pseudomonadati</taxon>
        <taxon>Pseudomonadota</taxon>
        <taxon>Alphaproteobacteria</taxon>
        <taxon>Hyphomicrobiales</taxon>
        <taxon>Cohaesibacteraceae</taxon>
    </lineage>
</organism>
<feature type="transmembrane region" description="Helical" evidence="9">
    <location>
        <begin position="107"/>
        <end position="129"/>
    </location>
</feature>
<dbReference type="AlphaFoldDB" id="A0A285PGQ8"/>
<dbReference type="Pfam" id="PF00664">
    <property type="entry name" value="ABC_membrane"/>
    <property type="match status" value="1"/>
</dbReference>
<proteinExistence type="inferred from homology"/>
<dbReference type="PROSITE" id="PS50929">
    <property type="entry name" value="ABC_TM1F"/>
    <property type="match status" value="1"/>
</dbReference>
<dbReference type="InterPro" id="IPR036640">
    <property type="entry name" value="ABC1_TM_sf"/>
</dbReference>
<evidence type="ECO:0000259" key="10">
    <source>
        <dbReference type="PROSITE" id="PS50893"/>
    </source>
</evidence>
<gene>
    <name evidence="12" type="ORF">SAMN06265368_4000</name>
</gene>
<feature type="transmembrane region" description="Helical" evidence="9">
    <location>
        <begin position="151"/>
        <end position="174"/>
    </location>
</feature>
<evidence type="ECO:0000256" key="8">
    <source>
        <dbReference type="ARBA" id="ARBA00024725"/>
    </source>
</evidence>
<dbReference type="PROSITE" id="PS00211">
    <property type="entry name" value="ABC_TRANSPORTER_1"/>
    <property type="match status" value="1"/>
</dbReference>
<dbReference type="GO" id="GO:0016887">
    <property type="term" value="F:ATP hydrolysis activity"/>
    <property type="evidence" value="ECO:0007669"/>
    <property type="project" value="InterPro"/>
</dbReference>
<dbReference type="FunFam" id="3.40.50.300:FF:000218">
    <property type="entry name" value="Multidrug ABC transporter ATP-binding protein"/>
    <property type="match status" value="1"/>
</dbReference>
<keyword evidence="5 12" id="KW-0067">ATP-binding</keyword>
<protein>
    <submittedName>
        <fullName evidence="12">ATP-binding cassette, subfamily B, multidrug efflux pump</fullName>
    </submittedName>
</protein>
<dbReference type="GO" id="GO:0005524">
    <property type="term" value="F:ATP binding"/>
    <property type="evidence" value="ECO:0007669"/>
    <property type="project" value="UniProtKB-KW"/>
</dbReference>
<evidence type="ECO:0000256" key="6">
    <source>
        <dbReference type="ARBA" id="ARBA00022989"/>
    </source>
</evidence>
<dbReference type="Gene3D" id="1.20.1560.10">
    <property type="entry name" value="ABC transporter type 1, transmembrane domain"/>
    <property type="match status" value="1"/>
</dbReference>
<keyword evidence="13" id="KW-1185">Reference proteome</keyword>
<dbReference type="PROSITE" id="PS50893">
    <property type="entry name" value="ABC_TRANSPORTER_2"/>
    <property type="match status" value="1"/>
</dbReference>
<dbReference type="InterPro" id="IPR003439">
    <property type="entry name" value="ABC_transporter-like_ATP-bd"/>
</dbReference>
<dbReference type="Proteomes" id="UP000219439">
    <property type="component" value="Unassembled WGS sequence"/>
</dbReference>
<dbReference type="InterPro" id="IPR011527">
    <property type="entry name" value="ABC1_TM_dom"/>
</dbReference>
<evidence type="ECO:0000313" key="13">
    <source>
        <dbReference type="Proteomes" id="UP000219439"/>
    </source>
</evidence>
<dbReference type="EMBL" id="OBEL01000006">
    <property type="protein sequence ID" value="SNZ20889.1"/>
    <property type="molecule type" value="Genomic_DNA"/>
</dbReference>
<keyword evidence="4" id="KW-0547">Nucleotide-binding</keyword>
<evidence type="ECO:0000259" key="11">
    <source>
        <dbReference type="PROSITE" id="PS50929"/>
    </source>
</evidence>
<reference evidence="12 13" key="1">
    <citation type="submission" date="2017-09" db="EMBL/GenBank/DDBJ databases">
        <authorList>
            <person name="Ehlers B."/>
            <person name="Leendertz F.H."/>
        </authorList>
    </citation>
    <scope>NUCLEOTIDE SEQUENCE [LARGE SCALE GENOMIC DNA]</scope>
    <source>
        <strain evidence="12 13">DSM 18289</strain>
    </source>
</reference>
<feature type="transmembrane region" description="Helical" evidence="9">
    <location>
        <begin position="224"/>
        <end position="247"/>
    </location>
</feature>
<dbReference type="GO" id="GO:0015421">
    <property type="term" value="F:ABC-type oligopeptide transporter activity"/>
    <property type="evidence" value="ECO:0007669"/>
    <property type="project" value="TreeGrafter"/>
</dbReference>
<dbReference type="Gene3D" id="3.40.50.300">
    <property type="entry name" value="P-loop containing nucleotide triphosphate hydrolases"/>
    <property type="match status" value="1"/>
</dbReference>
<name>A0A285PGQ8_9HYPH</name>
<feature type="domain" description="ABC transporter" evidence="10">
    <location>
        <begin position="430"/>
        <end position="669"/>
    </location>
</feature>
<dbReference type="Pfam" id="PF00005">
    <property type="entry name" value="ABC_tran"/>
    <property type="match status" value="1"/>
</dbReference>
<accession>A0A285PGQ8</accession>
<dbReference type="SUPFAM" id="SSF52540">
    <property type="entry name" value="P-loop containing nucleoside triphosphate hydrolases"/>
    <property type="match status" value="1"/>
</dbReference>
<keyword evidence="3 9" id="KW-0812">Transmembrane</keyword>
<feature type="transmembrane region" description="Helical" evidence="9">
    <location>
        <begin position="339"/>
        <end position="360"/>
    </location>
</feature>
<comment type="similarity">
    <text evidence="2">Belongs to the ABC transporter superfamily.</text>
</comment>
<feature type="transmembrane region" description="Helical" evidence="9">
    <location>
        <begin position="253"/>
        <end position="272"/>
    </location>
</feature>
<dbReference type="PANTHER" id="PTHR43394:SF1">
    <property type="entry name" value="ATP-BINDING CASSETTE SUB-FAMILY B MEMBER 10, MITOCHONDRIAL"/>
    <property type="match status" value="1"/>
</dbReference>
<dbReference type="InterPro" id="IPR039421">
    <property type="entry name" value="Type_1_exporter"/>
</dbReference>
<comment type="function">
    <text evidence="8">Part of an ABC transporter complex. Transmembrane domains (TMD) form a pore in the inner membrane and the ATP-binding domain (NBD) is responsible for energy generation.</text>
</comment>
<evidence type="ECO:0000256" key="3">
    <source>
        <dbReference type="ARBA" id="ARBA00022692"/>
    </source>
</evidence>
<dbReference type="SUPFAM" id="SSF90123">
    <property type="entry name" value="ABC transporter transmembrane region"/>
    <property type="match status" value="1"/>
</dbReference>
<comment type="subcellular location">
    <subcellularLocation>
        <location evidence="1">Cell membrane</location>
        <topology evidence="1">Multi-pass membrane protein</topology>
    </subcellularLocation>
</comment>
<dbReference type="FunFam" id="1.20.1560.10:FF:000070">
    <property type="entry name" value="Multidrug ABC transporter ATP-binding protein"/>
    <property type="match status" value="1"/>
</dbReference>
<dbReference type="SMART" id="SM00382">
    <property type="entry name" value="AAA"/>
    <property type="match status" value="1"/>
</dbReference>
<evidence type="ECO:0000256" key="1">
    <source>
        <dbReference type="ARBA" id="ARBA00004651"/>
    </source>
</evidence>
<dbReference type="InterPro" id="IPR027417">
    <property type="entry name" value="P-loop_NTPase"/>
</dbReference>
<keyword evidence="6 9" id="KW-1133">Transmembrane helix</keyword>